<accession>A0A506Y0X9</accession>
<dbReference type="Proteomes" id="UP000316252">
    <property type="component" value="Unassembled WGS sequence"/>
</dbReference>
<reference evidence="1 2" key="1">
    <citation type="submission" date="2019-06" db="EMBL/GenBank/DDBJ databases">
        <authorList>
            <person name="Li F."/>
        </authorList>
    </citation>
    <scope>NUCLEOTIDE SEQUENCE [LARGE SCALE GENOMIC DNA]</scope>
    <source>
        <strain evidence="1 2">10F1D-1</strain>
    </source>
</reference>
<comment type="caution">
    <text evidence="1">The sequence shown here is derived from an EMBL/GenBank/DDBJ whole genome shotgun (WGS) entry which is preliminary data.</text>
</comment>
<gene>
    <name evidence="1" type="ORF">FJ657_07220</name>
</gene>
<sequence length="92" mass="9371">MSARLGLGIPTAPATQARPAGAGASAATLHVDWTACAARGLCAELLSNLLELDEWGYPRALGYGSDIPVGAAELADARVAVALCPRQALSLR</sequence>
<dbReference type="AlphaFoldDB" id="A0A506Y0X9"/>
<dbReference type="Pfam" id="PF13459">
    <property type="entry name" value="Fer4_15"/>
    <property type="match status" value="1"/>
</dbReference>
<name>A0A506Y0X9_9MICO</name>
<evidence type="ECO:0000313" key="2">
    <source>
        <dbReference type="Proteomes" id="UP000316252"/>
    </source>
</evidence>
<evidence type="ECO:0000313" key="1">
    <source>
        <dbReference type="EMBL" id="TPW75665.1"/>
    </source>
</evidence>
<dbReference type="Gene3D" id="3.30.70.20">
    <property type="match status" value="1"/>
</dbReference>
<proteinExistence type="predicted"/>
<keyword evidence="2" id="KW-1185">Reference proteome</keyword>
<organism evidence="1 2">
    <name type="scientific">Schumannella soli</name>
    <dbReference type="NCBI Taxonomy" id="2590779"/>
    <lineage>
        <taxon>Bacteria</taxon>
        <taxon>Bacillati</taxon>
        <taxon>Actinomycetota</taxon>
        <taxon>Actinomycetes</taxon>
        <taxon>Micrococcales</taxon>
        <taxon>Microbacteriaceae</taxon>
        <taxon>Schumannella</taxon>
    </lineage>
</organism>
<dbReference type="EMBL" id="VHQG01000002">
    <property type="protein sequence ID" value="TPW75665.1"/>
    <property type="molecule type" value="Genomic_DNA"/>
</dbReference>
<dbReference type="RefSeq" id="WP_141163025.1">
    <property type="nucleotide sequence ID" value="NZ_VHQG01000002.1"/>
</dbReference>
<protein>
    <submittedName>
        <fullName evidence="1">Ferredoxin</fullName>
    </submittedName>
</protein>